<dbReference type="EMBL" id="MU865450">
    <property type="protein sequence ID" value="KAK4222882.1"/>
    <property type="molecule type" value="Genomic_DNA"/>
</dbReference>
<reference evidence="1" key="1">
    <citation type="journal article" date="2023" name="Mol. Phylogenet. Evol.">
        <title>Genome-scale phylogeny and comparative genomics of the fungal order Sordariales.</title>
        <authorList>
            <person name="Hensen N."/>
            <person name="Bonometti L."/>
            <person name="Westerberg I."/>
            <person name="Brannstrom I.O."/>
            <person name="Guillou S."/>
            <person name="Cros-Aarteil S."/>
            <person name="Calhoun S."/>
            <person name="Haridas S."/>
            <person name="Kuo A."/>
            <person name="Mondo S."/>
            <person name="Pangilinan J."/>
            <person name="Riley R."/>
            <person name="LaButti K."/>
            <person name="Andreopoulos B."/>
            <person name="Lipzen A."/>
            <person name="Chen C."/>
            <person name="Yan M."/>
            <person name="Daum C."/>
            <person name="Ng V."/>
            <person name="Clum A."/>
            <person name="Steindorff A."/>
            <person name="Ohm R.A."/>
            <person name="Martin F."/>
            <person name="Silar P."/>
            <person name="Natvig D.O."/>
            <person name="Lalanne C."/>
            <person name="Gautier V."/>
            <person name="Ament-Velasquez S.L."/>
            <person name="Kruys A."/>
            <person name="Hutchinson M.I."/>
            <person name="Powell A.J."/>
            <person name="Barry K."/>
            <person name="Miller A.N."/>
            <person name="Grigoriev I.V."/>
            <person name="Debuchy R."/>
            <person name="Gladieux P."/>
            <person name="Hiltunen Thoren M."/>
            <person name="Johannesson H."/>
        </authorList>
    </citation>
    <scope>NUCLEOTIDE SEQUENCE</scope>
    <source>
        <strain evidence="1">CBS 990.96</strain>
    </source>
</reference>
<evidence type="ECO:0000313" key="1">
    <source>
        <dbReference type="EMBL" id="KAK4222882.1"/>
    </source>
</evidence>
<evidence type="ECO:0000313" key="2">
    <source>
        <dbReference type="Proteomes" id="UP001301958"/>
    </source>
</evidence>
<gene>
    <name evidence="1" type="ORF">QBC38DRAFT_518197</name>
</gene>
<name>A0AAN6YTZ9_9PEZI</name>
<proteinExistence type="predicted"/>
<accession>A0AAN6YTZ9</accession>
<protein>
    <submittedName>
        <fullName evidence="1">Uncharacterized protein</fullName>
    </submittedName>
</protein>
<reference evidence="1" key="2">
    <citation type="submission" date="2023-05" db="EMBL/GenBank/DDBJ databases">
        <authorList>
            <consortium name="Lawrence Berkeley National Laboratory"/>
            <person name="Steindorff A."/>
            <person name="Hensen N."/>
            <person name="Bonometti L."/>
            <person name="Westerberg I."/>
            <person name="Brannstrom I.O."/>
            <person name="Guillou S."/>
            <person name="Cros-Aarteil S."/>
            <person name="Calhoun S."/>
            <person name="Haridas S."/>
            <person name="Kuo A."/>
            <person name="Mondo S."/>
            <person name="Pangilinan J."/>
            <person name="Riley R."/>
            <person name="Labutti K."/>
            <person name="Andreopoulos B."/>
            <person name="Lipzen A."/>
            <person name="Chen C."/>
            <person name="Yanf M."/>
            <person name="Daum C."/>
            <person name="Ng V."/>
            <person name="Clum A."/>
            <person name="Ohm R."/>
            <person name="Martin F."/>
            <person name="Silar P."/>
            <person name="Natvig D."/>
            <person name="Lalanne C."/>
            <person name="Gautier V."/>
            <person name="Ament-Velasquez S.L."/>
            <person name="Kruys A."/>
            <person name="Hutchinson M.I."/>
            <person name="Powell A.J."/>
            <person name="Barry K."/>
            <person name="Miller A.N."/>
            <person name="Grigoriev I.V."/>
            <person name="Debuchy R."/>
            <person name="Gladieux P."/>
            <person name="Thoren M.H."/>
            <person name="Johannesson H."/>
        </authorList>
    </citation>
    <scope>NUCLEOTIDE SEQUENCE</scope>
    <source>
        <strain evidence="1">CBS 990.96</strain>
    </source>
</reference>
<dbReference type="AlphaFoldDB" id="A0AAN6YTZ9"/>
<comment type="caution">
    <text evidence="1">The sequence shown here is derived from an EMBL/GenBank/DDBJ whole genome shotgun (WGS) entry which is preliminary data.</text>
</comment>
<keyword evidence="2" id="KW-1185">Reference proteome</keyword>
<organism evidence="1 2">
    <name type="scientific">Podospora fimiseda</name>
    <dbReference type="NCBI Taxonomy" id="252190"/>
    <lineage>
        <taxon>Eukaryota</taxon>
        <taxon>Fungi</taxon>
        <taxon>Dikarya</taxon>
        <taxon>Ascomycota</taxon>
        <taxon>Pezizomycotina</taxon>
        <taxon>Sordariomycetes</taxon>
        <taxon>Sordariomycetidae</taxon>
        <taxon>Sordariales</taxon>
        <taxon>Podosporaceae</taxon>
        <taxon>Podospora</taxon>
    </lineage>
</organism>
<sequence>MAAARGLCRNRDKIRIISTSFSQESRKFPLILHDKFTYPDGAWIHHPAEICNLLKTPGTEDDEMTIEELRQKYHDSCKKLKEGNITFTAFFELPVSVDMSEMTDDPELVDIKLEKWFVNAPMYLIPGNVLNPGLLERNGEDWRWNARGVYYRHWFNTEIDWEDDGEMERRRRAKRCLKHATNNARWNKSEYGWEADTWGDIFGQIRDDPAVAADKHEYCTVRSAVHPVSCLQTVISKFIRRIPDATFGLATFQPKDCQNAANLVFPFAVYEAKGWSGDTREARHQACAAASVYLDLLDTLARQPQEGRTKGDYQTVESRSTQVFVITSFGAHWHVMVGYSRPRLAREHAGRKGVSDIVYLFQRIWSGRISTERKAWELLSIIDQIHEWLRTAREGCQWAEDYSVPAYAQFAGWHLPDWTEHFSGEALEKLKRTAGRLMTEAFRRFRGEIMGPVEPMVCVGDHCRVRSREEVVNHFKEWHGINLGDADELRPVFDGTVDTEDDDVTMPSKKKCDWVAEVEDGDPGPSSG</sequence>
<dbReference type="Proteomes" id="UP001301958">
    <property type="component" value="Unassembled WGS sequence"/>
</dbReference>